<dbReference type="EMBL" id="JAGIOP010000002">
    <property type="protein sequence ID" value="MBP2452505.1"/>
    <property type="molecule type" value="Genomic_DNA"/>
</dbReference>
<sequence>MTTMALDLPHTTTAVADARLALVHELVIAHTVTVPRTPEYATAARHLSNANFATVEGNVAKLALRFDAVDGGDPVAAANRYTAASYALRYLEANNGAAARDHLVGDLMGELGVASKPVHTALKYLQSVGLVTITDDRNGKWYVKDSTAGIDPFPATTPRPDFGLRDDTPATDRWASKDALALVDAELAQDHDAYLRLRANVNNVARSHAVYLRVAEGRATLIDGKLRAPVTNPAAPAKPAPAPAKPATAPAAVPSLSLLDIGDIDAPKAAPVAAPAPKPEPEPKPAPELATRTTEPAPVAKAAVKPEPAPVTVPEPVKPAASTPTPAPVAKAVPAARDTALLVSIDQGVRNLGQVLAMPQAAAREALAGANRLHVVLLRVMTVTQAKGPMNRRALSAGAFSKPEDRALLPAALDYGVTTGALTRTGVVHGATYTVADPTRIGVSWSELNAAAAKVSARATRAVSAGK</sequence>
<feature type="compositionally biased region" description="Low complexity" evidence="1">
    <location>
        <begin position="293"/>
        <end position="306"/>
    </location>
</feature>
<proteinExistence type="predicted"/>
<dbReference type="Proteomes" id="UP000694460">
    <property type="component" value="Unassembled WGS sequence"/>
</dbReference>
<reference evidence="2 3" key="1">
    <citation type="submission" date="2021-03" db="EMBL/GenBank/DDBJ databases">
        <title>Sequencing the genomes of 1000 actinobacteria strains.</title>
        <authorList>
            <person name="Klenk H.-P."/>
        </authorList>
    </citation>
    <scope>NUCLEOTIDE SEQUENCE [LARGE SCALE GENOMIC DNA]</scope>
    <source>
        <strain evidence="2 3">DSM 46713</strain>
    </source>
</reference>
<accession>A0ABS4ZSN4</accession>
<feature type="compositionally biased region" description="Low complexity" evidence="1">
    <location>
        <begin position="318"/>
        <end position="327"/>
    </location>
</feature>
<organism evidence="2 3">
    <name type="scientific">Mycolicibacterium lutetiense</name>
    <dbReference type="NCBI Taxonomy" id="1641992"/>
    <lineage>
        <taxon>Bacteria</taxon>
        <taxon>Bacillati</taxon>
        <taxon>Actinomycetota</taxon>
        <taxon>Actinomycetes</taxon>
        <taxon>Mycobacteriales</taxon>
        <taxon>Mycobacteriaceae</taxon>
        <taxon>Mycolicibacterium</taxon>
    </lineage>
</organism>
<gene>
    <name evidence="2" type="ORF">JOF57_002418</name>
</gene>
<evidence type="ECO:0000313" key="2">
    <source>
        <dbReference type="EMBL" id="MBP2452505.1"/>
    </source>
</evidence>
<evidence type="ECO:0000313" key="3">
    <source>
        <dbReference type="Proteomes" id="UP000694460"/>
    </source>
</evidence>
<name>A0ABS4ZSN4_9MYCO</name>
<comment type="caution">
    <text evidence="2">The sequence shown here is derived from an EMBL/GenBank/DDBJ whole genome shotgun (WGS) entry which is preliminary data.</text>
</comment>
<evidence type="ECO:0000256" key="1">
    <source>
        <dbReference type="SAM" id="MobiDB-lite"/>
    </source>
</evidence>
<keyword evidence="3" id="KW-1185">Reference proteome</keyword>
<feature type="compositionally biased region" description="Pro residues" evidence="1">
    <location>
        <begin position="307"/>
        <end position="317"/>
    </location>
</feature>
<dbReference type="RefSeq" id="WP_209923845.1">
    <property type="nucleotide sequence ID" value="NZ_JAGIOP010000002.1"/>
</dbReference>
<feature type="region of interest" description="Disordered" evidence="1">
    <location>
        <begin position="269"/>
        <end position="327"/>
    </location>
</feature>
<protein>
    <submittedName>
        <fullName evidence="2">Uncharacterized protein</fullName>
    </submittedName>
</protein>